<sequence length="254" mass="27804">MPKRRGQESQDQRRGGDLAGKRSQPARRRKHLYLVLDDWNKGFSVHKIDTDGFDSDSDSDDDRDAGVAVAGHLPEPPALRLESPGDADMSFATIGSKIFIVTDARCDQTPALVYDAETAGLAIGPAVPAQRCGLSVVVAARDMLYAFSPPACNEQHSFDVMSCVPQAGRAGPGGPSGRRHRVQRLRDHHLLCCALRRPHHLHDHVLQRSSGSPEESTYSFNTNGSVWLQLLLANYCSTVKPCSKEPFLSLCHPK</sequence>
<dbReference type="OrthoDB" id="679988at2759"/>
<dbReference type="AlphaFoldDB" id="A0A1E5V5U3"/>
<name>A0A1E5V5U3_9POAL</name>
<feature type="region of interest" description="Disordered" evidence="1">
    <location>
        <begin position="50"/>
        <end position="77"/>
    </location>
</feature>
<reference evidence="2 3" key="1">
    <citation type="submission" date="2016-09" db="EMBL/GenBank/DDBJ databases">
        <title>The draft genome of Dichanthelium oligosanthes: A C3 panicoid grass species.</title>
        <authorList>
            <person name="Studer A.J."/>
            <person name="Schnable J.C."/>
            <person name="Brutnell T.P."/>
        </authorList>
    </citation>
    <scope>NUCLEOTIDE SEQUENCE [LARGE SCALE GENOMIC DNA]</scope>
    <source>
        <strain evidence="3">cv. Kellogg 1175</strain>
        <tissue evidence="2">Leaf</tissue>
    </source>
</reference>
<protein>
    <submittedName>
        <fullName evidence="2">Uncharacterized protein</fullName>
    </submittedName>
</protein>
<feature type="region of interest" description="Disordered" evidence="1">
    <location>
        <begin position="1"/>
        <end position="26"/>
    </location>
</feature>
<evidence type="ECO:0000313" key="2">
    <source>
        <dbReference type="EMBL" id="OEL20471.1"/>
    </source>
</evidence>
<evidence type="ECO:0000313" key="3">
    <source>
        <dbReference type="Proteomes" id="UP000095767"/>
    </source>
</evidence>
<dbReference type="Pfam" id="PF07893">
    <property type="entry name" value="DUF1668"/>
    <property type="match status" value="1"/>
</dbReference>
<dbReference type="PANTHER" id="PTHR33085">
    <property type="entry name" value="OS12G0113100 PROTEIN-RELATED"/>
    <property type="match status" value="1"/>
</dbReference>
<proteinExistence type="predicted"/>
<dbReference type="EMBL" id="LWDX02050588">
    <property type="protein sequence ID" value="OEL20471.1"/>
    <property type="molecule type" value="Genomic_DNA"/>
</dbReference>
<dbReference type="InterPro" id="IPR012871">
    <property type="entry name" value="DUF1668_ORYSA"/>
</dbReference>
<organism evidence="2 3">
    <name type="scientific">Dichanthelium oligosanthes</name>
    <dbReference type="NCBI Taxonomy" id="888268"/>
    <lineage>
        <taxon>Eukaryota</taxon>
        <taxon>Viridiplantae</taxon>
        <taxon>Streptophyta</taxon>
        <taxon>Embryophyta</taxon>
        <taxon>Tracheophyta</taxon>
        <taxon>Spermatophyta</taxon>
        <taxon>Magnoliopsida</taxon>
        <taxon>Liliopsida</taxon>
        <taxon>Poales</taxon>
        <taxon>Poaceae</taxon>
        <taxon>PACMAD clade</taxon>
        <taxon>Panicoideae</taxon>
        <taxon>Panicodae</taxon>
        <taxon>Paniceae</taxon>
        <taxon>Dichantheliinae</taxon>
        <taxon>Dichanthelium</taxon>
    </lineage>
</organism>
<comment type="caution">
    <text evidence="2">The sequence shown here is derived from an EMBL/GenBank/DDBJ whole genome shotgun (WGS) entry which is preliminary data.</text>
</comment>
<keyword evidence="3" id="KW-1185">Reference proteome</keyword>
<feature type="compositionally biased region" description="Basic and acidic residues" evidence="1">
    <location>
        <begin position="1"/>
        <end position="20"/>
    </location>
</feature>
<feature type="compositionally biased region" description="Acidic residues" evidence="1">
    <location>
        <begin position="51"/>
        <end position="63"/>
    </location>
</feature>
<gene>
    <name evidence="2" type="ORF">BAE44_0018516</name>
</gene>
<evidence type="ECO:0000256" key="1">
    <source>
        <dbReference type="SAM" id="MobiDB-lite"/>
    </source>
</evidence>
<accession>A0A1E5V5U3</accession>
<dbReference type="PANTHER" id="PTHR33085:SF41">
    <property type="entry name" value="OS12G0624400 PROTEIN"/>
    <property type="match status" value="1"/>
</dbReference>
<dbReference type="Proteomes" id="UP000095767">
    <property type="component" value="Unassembled WGS sequence"/>
</dbReference>